<feature type="region of interest" description="Disordered" evidence="2">
    <location>
        <begin position="562"/>
        <end position="605"/>
    </location>
</feature>
<protein>
    <recommendedName>
        <fullName evidence="5">Plasmid recombination enzyme</fullName>
    </recommendedName>
</protein>
<accession>A0ABT7V181</accession>
<dbReference type="Proteomes" id="UP001529256">
    <property type="component" value="Unassembled WGS sequence"/>
</dbReference>
<evidence type="ECO:0000256" key="1">
    <source>
        <dbReference type="SAM" id="Coils"/>
    </source>
</evidence>
<feature type="compositionally biased region" description="Basic and acidic residues" evidence="2">
    <location>
        <begin position="586"/>
        <end position="605"/>
    </location>
</feature>
<reference evidence="3 4" key="1">
    <citation type="submission" date="2023-06" db="EMBL/GenBank/DDBJ databases">
        <title>Identification and characterization of horizontal gene transfer across gut microbiota members of farm animals based on homology search.</title>
        <authorList>
            <person name="Schwarzerova J."/>
            <person name="Nykrynova M."/>
            <person name="Jureckova K."/>
            <person name="Cejkova D."/>
            <person name="Rychlik I."/>
        </authorList>
    </citation>
    <scope>NUCLEOTIDE SEQUENCE [LARGE SCALE GENOMIC DNA]</scope>
    <source>
        <strain evidence="3 4">153_Feed</strain>
    </source>
</reference>
<comment type="caution">
    <text evidence="3">The sequence shown here is derived from an EMBL/GenBank/DDBJ whole genome shotgun (WGS) entry which is preliminary data.</text>
</comment>
<evidence type="ECO:0008006" key="5">
    <source>
        <dbReference type="Google" id="ProtNLM"/>
    </source>
</evidence>
<dbReference type="RefSeq" id="WP_289510465.1">
    <property type="nucleotide sequence ID" value="NZ_JAUDEA010000001.1"/>
</dbReference>
<sequence>MGEKVKASVHSQRGGYSLAHNDGSLYREDNDKFKKGRRGNVHINPDGSELTGGRQVGVTVKAARKWYKAHLGAEYERAVHSDGWKRNPGRRKTFDEFCDMKRNQMNETILQVGNVKTTFDTTPALRAGLKAINEWQAGLNARAAANGSKARIETVAIDLHLDESPHVHKIDAVLADDGTMNMDAALKDMDIEKAHPPRKMIKPKGKRKARPETDKEYERRCTRVSTYTAEMRRVFEDAVDQWFAENGYGIRLDRERSDREHMELDEFRATHQRAYEQGVAAAEAEAKVVRNAAEAEVKAAKREAVQARRVRDLYAGESYQTKDGHTALGTKGLKAENARLRAENERLERDNAAKRAEGVRIDAANAARSAALDERDRALKAGEERLAEDRAKLDGDRAEATRLLDGYDRPATEADYLPPHDPANIGERVVAEKRAHDDYWAAYRANGHKPPTVHEPGLRETVKVTKEARAGYEQATEESRRERDALREFREGLVSLLEGLCGSVKRMQMDNDRKGRKATARFFRTVHGVFSEALTTLDDALVPEASTLDRAAWDEALSAAEAEQARAEGRAHATATARVPAPGVPREVRTDWEPRKQSNDRGIER</sequence>
<feature type="region of interest" description="Disordered" evidence="2">
    <location>
        <begin position="1"/>
        <end position="50"/>
    </location>
</feature>
<dbReference type="EMBL" id="JAUDEA010000001">
    <property type="protein sequence ID" value="MDM8270365.1"/>
    <property type="molecule type" value="Genomic_DNA"/>
</dbReference>
<evidence type="ECO:0000256" key="2">
    <source>
        <dbReference type="SAM" id="MobiDB-lite"/>
    </source>
</evidence>
<reference evidence="3 4" key="3">
    <citation type="submission" date="2023-06" db="EMBL/GenBank/DDBJ databases">
        <authorList>
            <person name="Zeman M."/>
            <person name="Kubasova T."/>
            <person name="Jahodarova E."/>
            <person name="Nykrynova M."/>
            <person name="Rychlik I."/>
        </authorList>
    </citation>
    <scope>NUCLEOTIDE SEQUENCE [LARGE SCALE GENOMIC DNA]</scope>
    <source>
        <strain evidence="3 4">153_Feed</strain>
    </source>
</reference>
<evidence type="ECO:0000313" key="4">
    <source>
        <dbReference type="Proteomes" id="UP001529256"/>
    </source>
</evidence>
<name>A0ABT7V181_9ACTN</name>
<keyword evidence="1" id="KW-0175">Coiled coil</keyword>
<gene>
    <name evidence="3" type="ORF">QUW25_01495</name>
</gene>
<evidence type="ECO:0000313" key="3">
    <source>
        <dbReference type="EMBL" id="MDM8270365.1"/>
    </source>
</evidence>
<proteinExistence type="predicted"/>
<organism evidence="3 4">
    <name type="scientific">Thermophilibacter provencensis</name>
    <dbReference type="NCBI Taxonomy" id="1852386"/>
    <lineage>
        <taxon>Bacteria</taxon>
        <taxon>Bacillati</taxon>
        <taxon>Actinomycetota</taxon>
        <taxon>Coriobacteriia</taxon>
        <taxon>Coriobacteriales</taxon>
        <taxon>Atopobiaceae</taxon>
        <taxon>Thermophilibacter</taxon>
    </lineage>
</organism>
<feature type="coiled-coil region" evidence="1">
    <location>
        <begin position="283"/>
        <end position="357"/>
    </location>
</feature>
<keyword evidence="4" id="KW-1185">Reference proteome</keyword>
<reference evidence="4" key="2">
    <citation type="submission" date="2023-06" db="EMBL/GenBank/DDBJ databases">
        <title>Identification and characterization of horizontal gene transfer across gut microbiota members of farm animals based on homology search.</title>
        <authorList>
            <person name="Zeman M."/>
            <person name="Kubasova T."/>
            <person name="Jahodarova E."/>
            <person name="Nykrynova M."/>
            <person name="Rychlik I."/>
        </authorList>
    </citation>
    <scope>NUCLEOTIDE SEQUENCE [LARGE SCALE GENOMIC DNA]</scope>
    <source>
        <strain evidence="4">153_Feed</strain>
    </source>
</reference>